<feature type="domain" description="Replication factor-A protein 1 N-terminal" evidence="12">
    <location>
        <begin position="5"/>
        <end position="103"/>
    </location>
</feature>
<dbReference type="InterPro" id="IPR031657">
    <property type="entry name" value="REPA_OB_2"/>
</dbReference>
<evidence type="ECO:0000256" key="5">
    <source>
        <dbReference type="ARBA" id="ARBA00022771"/>
    </source>
</evidence>
<comment type="caution">
    <text evidence="15">The sequence shown here is derived from an EMBL/GenBank/DDBJ whole genome shotgun (WGS) entry which is preliminary data.</text>
</comment>
<gene>
    <name evidence="15" type="ORF">UPYG_G00127700</name>
</gene>
<evidence type="ECO:0000256" key="2">
    <source>
        <dbReference type="ARBA" id="ARBA00005690"/>
    </source>
</evidence>
<keyword evidence="7 9" id="KW-0238">DNA-binding</keyword>
<dbReference type="InterPro" id="IPR004365">
    <property type="entry name" value="NA-bd_OB_tRNA"/>
</dbReference>
<feature type="domain" description="OB" evidence="11">
    <location>
        <begin position="233"/>
        <end position="311"/>
    </location>
</feature>
<keyword evidence="3 9" id="KW-0235">DNA replication</keyword>
<feature type="compositionally biased region" description="Polar residues" evidence="10">
    <location>
        <begin position="169"/>
        <end position="191"/>
    </location>
</feature>
<dbReference type="InterPro" id="IPR047192">
    <property type="entry name" value="Euk_RPA1_DBD_C"/>
</dbReference>
<evidence type="ECO:0000256" key="9">
    <source>
        <dbReference type="RuleBase" id="RU364130"/>
    </source>
</evidence>
<evidence type="ECO:0000256" key="10">
    <source>
        <dbReference type="SAM" id="MobiDB-lite"/>
    </source>
</evidence>
<dbReference type="GO" id="GO:0003677">
    <property type="term" value="F:DNA binding"/>
    <property type="evidence" value="ECO:0007669"/>
    <property type="project" value="UniProtKB-KW"/>
</dbReference>
<dbReference type="PANTHER" id="PTHR47165:SF4">
    <property type="entry name" value="OS03G0429900 PROTEIN"/>
    <property type="match status" value="1"/>
</dbReference>
<keyword evidence="6 9" id="KW-0862">Zinc</keyword>
<feature type="region of interest" description="Disordered" evidence="10">
    <location>
        <begin position="111"/>
        <end position="218"/>
    </location>
</feature>
<dbReference type="Gene3D" id="2.40.50.140">
    <property type="entry name" value="Nucleic acid-binding proteins"/>
    <property type="match status" value="4"/>
</dbReference>
<dbReference type="InterPro" id="IPR004591">
    <property type="entry name" value="Rfa1"/>
</dbReference>
<evidence type="ECO:0000313" key="16">
    <source>
        <dbReference type="Proteomes" id="UP001557470"/>
    </source>
</evidence>
<dbReference type="CDD" id="cd04476">
    <property type="entry name" value="RPA1_DBD_C"/>
    <property type="match status" value="1"/>
</dbReference>
<dbReference type="SUPFAM" id="SSF50249">
    <property type="entry name" value="Nucleic acid-binding proteins"/>
    <property type="match status" value="4"/>
</dbReference>
<evidence type="ECO:0000313" key="15">
    <source>
        <dbReference type="EMBL" id="KAL0994830.1"/>
    </source>
</evidence>
<proteinExistence type="inferred from homology"/>
<dbReference type="GO" id="GO:0008270">
    <property type="term" value="F:zinc ion binding"/>
    <property type="evidence" value="ECO:0007669"/>
    <property type="project" value="UniProtKB-KW"/>
</dbReference>
<name>A0ABD0X779_UMBPY</name>
<comment type="subcellular location">
    <subcellularLocation>
        <location evidence="1">Nucleus</location>
        <location evidence="1">PML body</location>
    </subcellularLocation>
</comment>
<dbReference type="GO" id="GO:0016605">
    <property type="term" value="C:PML body"/>
    <property type="evidence" value="ECO:0007669"/>
    <property type="project" value="UniProtKB-SubCell"/>
</dbReference>
<evidence type="ECO:0000256" key="8">
    <source>
        <dbReference type="ARBA" id="ARBA00023242"/>
    </source>
</evidence>
<comment type="subunit">
    <text evidence="9">Component of the heterotrimeric canonical replication protein A complex (RPA).</text>
</comment>
<evidence type="ECO:0000256" key="4">
    <source>
        <dbReference type="ARBA" id="ARBA00022723"/>
    </source>
</evidence>
<feature type="compositionally biased region" description="Low complexity" evidence="10">
    <location>
        <begin position="192"/>
        <end position="217"/>
    </location>
</feature>
<sequence>MTVQLTEGAIEALTKGLEVNNPQLQVVNIRRIDAASGPVRFRLMMSDGLHINSSFMMATQLNGLYEDHSLLPNCVCLLKRSVTNVLKDGRRVIVVLDMEVVKSAKEVGAKIGTPTPYVEGQSMTPQNQFPVRSLSSAGTPPSHSRPSDEVLPQASRPQSEGEHAEHHTTNQTGQSMTPQNQFPGRSLSSAGTPPSHSRPSAASSSTRSPPMTPRGSPAKVVPIAYLNPYRTKWTIRVRVTKKSSIRTWTNSRGEGRLFSFDALDHSDEIRVTVFNKEVDKFFSLLETGKVYFISRGTLKLANKQYTSLRNDYEMSLHSQSTIVPCEDPSLPMVHCDFVPIAQLEHKNKDSVIDVIGVCRSVEDVAHVTTKASRELLKRTIHLIDSSANVVTLTLWGEEAESFDGSCQPVVVVKGARVSDFGGRSLSTVFSSTVMVNPDIPEAHQLRGWFDKEGYALAGKSLTEFRPGAGGANTCWKTLRDVTTEQLGHGDKAEYYSCVATILFCRQNCLYKACPTPDCKKKVMDNLNGLFRCEKCNKEFPNYKHCLMLSANIADFGDNQWVTCFQETAEKILGHDSETLGQLKEKNEDAFDEVFQKANFTTHIFRNRVKLETYNDEIRLKTTVMEVKMVDHRDYSRRLISNIRKIAY</sequence>
<keyword evidence="4 9" id="KW-0479">Metal-binding</keyword>
<protein>
    <recommendedName>
        <fullName evidence="9">Replication protein A subunit</fullName>
    </recommendedName>
</protein>
<evidence type="ECO:0000259" key="14">
    <source>
        <dbReference type="Pfam" id="PF16900"/>
    </source>
</evidence>
<dbReference type="NCBIfam" id="TIGR00617">
    <property type="entry name" value="rpa1"/>
    <property type="match status" value="1"/>
</dbReference>
<dbReference type="CDD" id="cd04477">
    <property type="entry name" value="RPA1N"/>
    <property type="match status" value="1"/>
</dbReference>
<organism evidence="15 16">
    <name type="scientific">Umbra pygmaea</name>
    <name type="common">Eastern mudminnow</name>
    <dbReference type="NCBI Taxonomy" id="75934"/>
    <lineage>
        <taxon>Eukaryota</taxon>
        <taxon>Metazoa</taxon>
        <taxon>Chordata</taxon>
        <taxon>Craniata</taxon>
        <taxon>Vertebrata</taxon>
        <taxon>Euteleostomi</taxon>
        <taxon>Actinopterygii</taxon>
        <taxon>Neopterygii</taxon>
        <taxon>Teleostei</taxon>
        <taxon>Protacanthopterygii</taxon>
        <taxon>Esociformes</taxon>
        <taxon>Umbridae</taxon>
        <taxon>Umbra</taxon>
    </lineage>
</organism>
<dbReference type="FunFam" id="2.40.50.140:FF:000090">
    <property type="entry name" value="Replication protein A subunit"/>
    <property type="match status" value="1"/>
</dbReference>
<dbReference type="Pfam" id="PF16900">
    <property type="entry name" value="REPA_OB_2"/>
    <property type="match status" value="1"/>
</dbReference>
<reference evidence="15 16" key="1">
    <citation type="submission" date="2024-06" db="EMBL/GenBank/DDBJ databases">
        <authorList>
            <person name="Pan Q."/>
            <person name="Wen M."/>
            <person name="Jouanno E."/>
            <person name="Zahm M."/>
            <person name="Klopp C."/>
            <person name="Cabau C."/>
            <person name="Louis A."/>
            <person name="Berthelot C."/>
            <person name="Parey E."/>
            <person name="Roest Crollius H."/>
            <person name="Montfort J."/>
            <person name="Robinson-Rechavi M."/>
            <person name="Bouchez O."/>
            <person name="Lampietro C."/>
            <person name="Lopez Roques C."/>
            <person name="Donnadieu C."/>
            <person name="Postlethwait J."/>
            <person name="Bobe J."/>
            <person name="Verreycken H."/>
            <person name="Guiguen Y."/>
        </authorList>
    </citation>
    <scope>NUCLEOTIDE SEQUENCE [LARGE SCALE GENOMIC DNA]</scope>
    <source>
        <strain evidence="15">Up_M1</strain>
        <tissue evidence="15">Testis</tissue>
    </source>
</reference>
<dbReference type="PANTHER" id="PTHR47165">
    <property type="entry name" value="OS03G0429900 PROTEIN"/>
    <property type="match status" value="1"/>
</dbReference>
<dbReference type="InterPro" id="IPR013955">
    <property type="entry name" value="Rep_factor-A_C"/>
</dbReference>
<dbReference type="InterPro" id="IPR007199">
    <property type="entry name" value="Rep_factor-A_N"/>
</dbReference>
<feature type="compositionally biased region" description="Basic and acidic residues" evidence="10">
    <location>
        <begin position="159"/>
        <end position="168"/>
    </location>
</feature>
<keyword evidence="5 9" id="KW-0863">Zinc-finger</keyword>
<dbReference type="InterPro" id="IPR012340">
    <property type="entry name" value="NA-bd_OB-fold"/>
</dbReference>
<dbReference type="FunFam" id="2.40.50.140:FF:000041">
    <property type="entry name" value="Replication protein A subunit"/>
    <property type="match status" value="1"/>
</dbReference>
<dbReference type="AlphaFoldDB" id="A0ABD0X779"/>
<dbReference type="GO" id="GO:0006260">
    <property type="term" value="P:DNA replication"/>
    <property type="evidence" value="ECO:0007669"/>
    <property type="project" value="UniProtKB-KW"/>
</dbReference>
<evidence type="ECO:0000259" key="11">
    <source>
        <dbReference type="Pfam" id="PF01336"/>
    </source>
</evidence>
<dbReference type="Pfam" id="PF08646">
    <property type="entry name" value="Rep_fac-A_C"/>
    <property type="match status" value="1"/>
</dbReference>
<dbReference type="Proteomes" id="UP001557470">
    <property type="component" value="Unassembled WGS sequence"/>
</dbReference>
<evidence type="ECO:0000256" key="6">
    <source>
        <dbReference type="ARBA" id="ARBA00022833"/>
    </source>
</evidence>
<evidence type="ECO:0000256" key="7">
    <source>
        <dbReference type="ARBA" id="ARBA00023125"/>
    </source>
</evidence>
<feature type="compositionally biased region" description="Polar residues" evidence="10">
    <location>
        <begin position="121"/>
        <end position="144"/>
    </location>
</feature>
<feature type="domain" description="Replication protein A OB" evidence="14">
    <location>
        <begin position="340"/>
        <end position="436"/>
    </location>
</feature>
<evidence type="ECO:0000256" key="1">
    <source>
        <dbReference type="ARBA" id="ARBA00004322"/>
    </source>
</evidence>
<dbReference type="Pfam" id="PF01336">
    <property type="entry name" value="tRNA_anti-codon"/>
    <property type="match status" value="1"/>
</dbReference>
<dbReference type="CDD" id="cd04474">
    <property type="entry name" value="RPA1_DBD_A"/>
    <property type="match status" value="1"/>
</dbReference>
<accession>A0ABD0X779</accession>
<feature type="domain" description="Replication factor A C-terminal" evidence="13">
    <location>
        <begin position="494"/>
        <end position="638"/>
    </location>
</feature>
<keyword evidence="8 9" id="KW-0539">Nucleus</keyword>
<evidence type="ECO:0000256" key="3">
    <source>
        <dbReference type="ARBA" id="ARBA00022705"/>
    </source>
</evidence>
<dbReference type="FunFam" id="2.40.50.140:FF:000064">
    <property type="entry name" value="Replication protein A subunit"/>
    <property type="match status" value="1"/>
</dbReference>
<dbReference type="FunFam" id="2.40.50.140:FF:000117">
    <property type="entry name" value="Replication protein A subunit"/>
    <property type="match status" value="1"/>
</dbReference>
<dbReference type="CDD" id="cd04475">
    <property type="entry name" value="RPA1_DBD_B"/>
    <property type="match status" value="1"/>
</dbReference>
<evidence type="ECO:0000259" key="13">
    <source>
        <dbReference type="Pfam" id="PF08646"/>
    </source>
</evidence>
<evidence type="ECO:0000259" key="12">
    <source>
        <dbReference type="Pfam" id="PF04057"/>
    </source>
</evidence>
<dbReference type="Pfam" id="PF04057">
    <property type="entry name" value="Rep-A_N"/>
    <property type="match status" value="1"/>
</dbReference>
<comment type="similarity">
    <text evidence="2 9">Belongs to the replication factor A protein 1 family.</text>
</comment>
<keyword evidence="16" id="KW-1185">Reference proteome</keyword>
<comment type="function">
    <text evidence="9">As part of the heterotrimeric replication protein A complex (RPA/RP-A), binds and stabilizes single-stranded DNA intermediates, that form during DNA replication or upon DNA stress. It prevents their reannealing and in parallel, recruits and activates different proteins and complexes involved in DNA metabolism. Thereby, it plays an essential role both in DNA replication and the cellular response to DNA damage.</text>
</comment>
<dbReference type="EMBL" id="JAGEUA010000003">
    <property type="protein sequence ID" value="KAL0994830.1"/>
    <property type="molecule type" value="Genomic_DNA"/>
</dbReference>